<dbReference type="AlphaFoldDB" id="A0A7S3M9G1"/>
<keyword evidence="5" id="KW-0698">rRNA processing</keyword>
<accession>A0A7S3M9G1</accession>
<keyword evidence="4" id="KW-0690">Ribosome biogenesis</keyword>
<evidence type="ECO:0000256" key="3">
    <source>
        <dbReference type="ARBA" id="ARBA00012552"/>
    </source>
</evidence>
<keyword evidence="10" id="KW-0539">Nucleus</keyword>
<evidence type="ECO:0000256" key="7">
    <source>
        <dbReference type="ARBA" id="ARBA00022801"/>
    </source>
</evidence>
<evidence type="ECO:0000256" key="6">
    <source>
        <dbReference type="ARBA" id="ARBA00022741"/>
    </source>
</evidence>
<dbReference type="InterPro" id="IPR014001">
    <property type="entry name" value="Helicase_ATP-bd"/>
</dbReference>
<dbReference type="PROSITE" id="PS00039">
    <property type="entry name" value="DEAD_ATP_HELICASE"/>
    <property type="match status" value="1"/>
</dbReference>
<evidence type="ECO:0000256" key="2">
    <source>
        <dbReference type="ARBA" id="ARBA00009334"/>
    </source>
</evidence>
<reference evidence="16" key="1">
    <citation type="submission" date="2021-01" db="EMBL/GenBank/DDBJ databases">
        <authorList>
            <person name="Corre E."/>
            <person name="Pelletier E."/>
            <person name="Niang G."/>
            <person name="Scheremetjew M."/>
            <person name="Finn R."/>
            <person name="Kale V."/>
            <person name="Holt S."/>
            <person name="Cochrane G."/>
            <person name="Meng A."/>
            <person name="Brown T."/>
            <person name="Cohen L."/>
        </authorList>
    </citation>
    <scope>NUCLEOTIDE SEQUENCE</scope>
    <source>
        <strain evidence="16">CCAP 955/1</strain>
    </source>
</reference>
<dbReference type="Pfam" id="PF00270">
    <property type="entry name" value="DEAD"/>
    <property type="match status" value="1"/>
</dbReference>
<feature type="domain" description="Helicase C-terminal" evidence="15">
    <location>
        <begin position="391"/>
        <end position="538"/>
    </location>
</feature>
<name>A0A7S3M9G1_9STRA</name>
<dbReference type="PROSITE" id="PS51192">
    <property type="entry name" value="HELICASE_ATP_BIND_1"/>
    <property type="match status" value="1"/>
</dbReference>
<comment type="subcellular location">
    <subcellularLocation>
        <location evidence="1">Nucleus</location>
        <location evidence="1">Nucleolus</location>
    </subcellularLocation>
</comment>
<dbReference type="CDD" id="cd00268">
    <property type="entry name" value="DEADc"/>
    <property type="match status" value="1"/>
</dbReference>
<dbReference type="InterPro" id="IPR001650">
    <property type="entry name" value="Helicase_C-like"/>
</dbReference>
<dbReference type="FunFam" id="3.40.50.300:FF:000008">
    <property type="entry name" value="ATP-dependent RNA helicase RhlB"/>
    <property type="match status" value="1"/>
</dbReference>
<evidence type="ECO:0000256" key="11">
    <source>
        <dbReference type="ARBA" id="ARBA00037449"/>
    </source>
</evidence>
<feature type="compositionally biased region" description="Basic and acidic residues" evidence="13">
    <location>
        <begin position="1"/>
        <end position="10"/>
    </location>
</feature>
<keyword evidence="7 12" id="KW-0378">Hydrolase</keyword>
<dbReference type="EC" id="3.6.4.13" evidence="3"/>
<dbReference type="EMBL" id="HBIC01039008">
    <property type="protein sequence ID" value="CAE0291163.1"/>
    <property type="molecule type" value="Transcribed_RNA"/>
</dbReference>
<dbReference type="GO" id="GO:0003724">
    <property type="term" value="F:RNA helicase activity"/>
    <property type="evidence" value="ECO:0007669"/>
    <property type="project" value="UniProtKB-EC"/>
</dbReference>
<organism evidence="16">
    <name type="scientific">Spumella elongata</name>
    <dbReference type="NCBI Taxonomy" id="89044"/>
    <lineage>
        <taxon>Eukaryota</taxon>
        <taxon>Sar</taxon>
        <taxon>Stramenopiles</taxon>
        <taxon>Ochrophyta</taxon>
        <taxon>Chrysophyceae</taxon>
        <taxon>Chromulinales</taxon>
        <taxon>Chromulinaceae</taxon>
        <taxon>Spumella</taxon>
    </lineage>
</organism>
<feature type="compositionally biased region" description="Basic and acidic residues" evidence="13">
    <location>
        <begin position="562"/>
        <end position="571"/>
    </location>
</feature>
<dbReference type="Gene3D" id="3.40.50.300">
    <property type="entry name" value="P-loop containing nucleotide triphosphate hydrolases"/>
    <property type="match status" value="2"/>
</dbReference>
<keyword evidence="8 12" id="KW-0347">Helicase</keyword>
<evidence type="ECO:0000256" key="5">
    <source>
        <dbReference type="ARBA" id="ARBA00022552"/>
    </source>
</evidence>
<dbReference type="InterPro" id="IPR044742">
    <property type="entry name" value="DEAD/DEAH_RhlB"/>
</dbReference>
<evidence type="ECO:0000256" key="10">
    <source>
        <dbReference type="ARBA" id="ARBA00023242"/>
    </source>
</evidence>
<dbReference type="PANTHER" id="PTHR47958">
    <property type="entry name" value="ATP-DEPENDENT RNA HELICASE DBP3"/>
    <property type="match status" value="1"/>
</dbReference>
<feature type="domain" description="Helicase ATP-binding" evidence="14">
    <location>
        <begin position="168"/>
        <end position="362"/>
    </location>
</feature>
<evidence type="ECO:0000256" key="13">
    <source>
        <dbReference type="SAM" id="MobiDB-lite"/>
    </source>
</evidence>
<dbReference type="InterPro" id="IPR000629">
    <property type="entry name" value="RNA-helicase_DEAD-box_CS"/>
</dbReference>
<keyword evidence="6 12" id="KW-0547">Nucleotide-binding</keyword>
<proteinExistence type="inferred from homology"/>
<evidence type="ECO:0000259" key="15">
    <source>
        <dbReference type="PROSITE" id="PS51194"/>
    </source>
</evidence>
<protein>
    <recommendedName>
        <fullName evidence="3">RNA helicase</fullName>
        <ecNumber evidence="3">3.6.4.13</ecNumber>
    </recommendedName>
</protein>
<dbReference type="Pfam" id="PF00271">
    <property type="entry name" value="Helicase_C"/>
    <property type="match status" value="1"/>
</dbReference>
<evidence type="ECO:0000256" key="8">
    <source>
        <dbReference type="ARBA" id="ARBA00022806"/>
    </source>
</evidence>
<dbReference type="SMART" id="SM00487">
    <property type="entry name" value="DEXDc"/>
    <property type="match status" value="1"/>
</dbReference>
<dbReference type="InterPro" id="IPR011545">
    <property type="entry name" value="DEAD/DEAH_box_helicase_dom"/>
</dbReference>
<evidence type="ECO:0000256" key="4">
    <source>
        <dbReference type="ARBA" id="ARBA00022517"/>
    </source>
</evidence>
<gene>
    <name evidence="16" type="ORF">SELO1098_LOCUS20008</name>
</gene>
<dbReference type="GO" id="GO:0005524">
    <property type="term" value="F:ATP binding"/>
    <property type="evidence" value="ECO:0007669"/>
    <property type="project" value="UniProtKB-KW"/>
</dbReference>
<feature type="compositionally biased region" description="Gly residues" evidence="13">
    <location>
        <begin position="544"/>
        <end position="560"/>
    </location>
</feature>
<evidence type="ECO:0000256" key="1">
    <source>
        <dbReference type="ARBA" id="ARBA00004604"/>
    </source>
</evidence>
<evidence type="ECO:0000259" key="14">
    <source>
        <dbReference type="PROSITE" id="PS51192"/>
    </source>
</evidence>
<feature type="region of interest" description="Disordered" evidence="13">
    <location>
        <begin position="538"/>
        <end position="629"/>
    </location>
</feature>
<dbReference type="CDD" id="cd18787">
    <property type="entry name" value="SF2_C_DEAD"/>
    <property type="match status" value="1"/>
</dbReference>
<comment type="similarity">
    <text evidence="2">Belongs to the DEAD box helicase family. DDX5/DBP2 subfamily.</text>
</comment>
<feature type="region of interest" description="Disordered" evidence="13">
    <location>
        <begin position="1"/>
        <end position="87"/>
    </location>
</feature>
<evidence type="ECO:0000256" key="12">
    <source>
        <dbReference type="RuleBase" id="RU000492"/>
    </source>
</evidence>
<dbReference type="SUPFAM" id="SSF52540">
    <property type="entry name" value="P-loop containing nucleoside triphosphate hydrolases"/>
    <property type="match status" value="1"/>
</dbReference>
<feature type="compositionally biased region" description="Basic and acidic residues" evidence="13">
    <location>
        <begin position="67"/>
        <end position="79"/>
    </location>
</feature>
<sequence length="629" mass="67597">MSGKRDRSELESEEAIEAARKAEKKAKKAAKKAAKAAAGGDDSDNEVAMEVVEEEVVEKKSKKEKKDKKDKVVEEEPVKKQKSAKAGKSSSGLYVEHAITAALTPAEVKAHRDELGITVTPEEDGETYKPMTSFECLDSSLNGNCSYLTKYLKAKNFTKPSPIQSQCWGPLLAGRDVVGIAATGSGKTLGFLIPGLLRIERLKAESGAGYSKGAGNKPAPKILIVAPTRELAMQSQQVVEEIGGPQGVCIYGGVPKNVQKAALNAGAEIVVATPGRLMDLIEENALTLSKVCYLVLDEADRMLDEGFEPIIRKICSMCSPSASEDTTGLSYLAQRQTVMFSATWPEEIRNLADKYLNKNLFKVTVGSDELSANHRVTQIVECVQAHEKDAKLKGLLEKYHKSRKNRILIFVLYKKEAADLQVRLQGKGYNVTAIHGDKSQQDRTSALEEFKAGKVPLLIATDVAARGLDIPQVEYVINYSFPLTVEDYVHRIGRTGRVGNVGNALSLMNDKNRNIAKELIELLSENDQEMPEWLERMGHSFGFSGRGGGRGGGRGRGGQRFGAKDYRKDNGHGGGRGGGGGGRGGGGPSGGGYSAAPAPSRSGPPMPYANAGGPRPPDSWGGFSDNSAW</sequence>
<feature type="compositionally biased region" description="Gly residues" evidence="13">
    <location>
        <begin position="572"/>
        <end position="593"/>
    </location>
</feature>
<feature type="compositionally biased region" description="Basic residues" evidence="13">
    <location>
        <begin position="22"/>
        <end position="34"/>
    </location>
</feature>
<dbReference type="GO" id="GO:0003676">
    <property type="term" value="F:nucleic acid binding"/>
    <property type="evidence" value="ECO:0007669"/>
    <property type="project" value="InterPro"/>
</dbReference>
<dbReference type="GO" id="GO:0016787">
    <property type="term" value="F:hydrolase activity"/>
    <property type="evidence" value="ECO:0007669"/>
    <property type="project" value="UniProtKB-KW"/>
</dbReference>
<feature type="compositionally biased region" description="Acidic residues" evidence="13">
    <location>
        <begin position="41"/>
        <end position="56"/>
    </location>
</feature>
<keyword evidence="9 12" id="KW-0067">ATP-binding</keyword>
<dbReference type="InterPro" id="IPR027417">
    <property type="entry name" value="P-loop_NTPase"/>
</dbReference>
<comment type="function">
    <text evidence="11">ATP-dependent RNA helicase required for 60S ribosomal subunit synthesis. Involved in efficient pre-rRNA processing, predominantly at site A3, which is necessary for the normal formation of 25S and 5.8S rRNAs.</text>
</comment>
<evidence type="ECO:0000256" key="9">
    <source>
        <dbReference type="ARBA" id="ARBA00022840"/>
    </source>
</evidence>
<dbReference type="SMART" id="SM00490">
    <property type="entry name" value="HELICc"/>
    <property type="match status" value="1"/>
</dbReference>
<dbReference type="PROSITE" id="PS51194">
    <property type="entry name" value="HELICASE_CTER"/>
    <property type="match status" value="1"/>
</dbReference>
<evidence type="ECO:0000313" key="16">
    <source>
        <dbReference type="EMBL" id="CAE0291163.1"/>
    </source>
</evidence>